<evidence type="ECO:0000256" key="5">
    <source>
        <dbReference type="ARBA" id="ARBA00022989"/>
    </source>
</evidence>
<feature type="transmembrane region" description="Helical" evidence="8">
    <location>
        <begin position="427"/>
        <end position="444"/>
    </location>
</feature>
<gene>
    <name evidence="9" type="ORF">IAA83_04505</name>
</gene>
<proteinExistence type="inferred from homology"/>
<organism evidence="9 10">
    <name type="scientific">Candidatus Avoscillospira avistercoris</name>
    <dbReference type="NCBI Taxonomy" id="2840707"/>
    <lineage>
        <taxon>Bacteria</taxon>
        <taxon>Bacillati</taxon>
        <taxon>Bacillota</taxon>
        <taxon>Clostridia</taxon>
        <taxon>Eubacteriales</taxon>
        <taxon>Oscillospiraceae</taxon>
        <taxon>Oscillospiraceae incertae sedis</taxon>
        <taxon>Candidatus Avoscillospira</taxon>
    </lineage>
</organism>
<evidence type="ECO:0000313" key="10">
    <source>
        <dbReference type="Proteomes" id="UP000886741"/>
    </source>
</evidence>
<protein>
    <submittedName>
        <fullName evidence="9">Sodium:solute symporter family protein</fullName>
    </submittedName>
</protein>
<feature type="transmembrane region" description="Helical" evidence="8">
    <location>
        <begin position="389"/>
        <end position="407"/>
    </location>
</feature>
<dbReference type="Gene3D" id="1.20.1730.10">
    <property type="entry name" value="Sodium/glucose cotransporter"/>
    <property type="match status" value="1"/>
</dbReference>
<evidence type="ECO:0000256" key="8">
    <source>
        <dbReference type="SAM" id="Phobius"/>
    </source>
</evidence>
<keyword evidence="5 8" id="KW-1133">Transmembrane helix</keyword>
<feature type="transmembrane region" description="Helical" evidence="8">
    <location>
        <begin position="450"/>
        <end position="466"/>
    </location>
</feature>
<feature type="transmembrane region" description="Helical" evidence="8">
    <location>
        <begin position="186"/>
        <end position="204"/>
    </location>
</feature>
<dbReference type="PROSITE" id="PS50283">
    <property type="entry name" value="NA_SOLUT_SYMP_3"/>
    <property type="match status" value="1"/>
</dbReference>
<dbReference type="CDD" id="cd10322">
    <property type="entry name" value="SLC5sbd"/>
    <property type="match status" value="1"/>
</dbReference>
<comment type="subcellular location">
    <subcellularLocation>
        <location evidence="1">Membrane</location>
        <topology evidence="1">Multi-pass membrane protein</topology>
    </subcellularLocation>
</comment>
<feature type="transmembrane region" description="Helical" evidence="8">
    <location>
        <begin position="158"/>
        <end position="179"/>
    </location>
</feature>
<feature type="transmembrane region" description="Helical" evidence="8">
    <location>
        <begin position="268"/>
        <end position="292"/>
    </location>
</feature>
<keyword evidence="3" id="KW-0813">Transport</keyword>
<name>A0A9D1F963_9FIRM</name>
<dbReference type="InterPro" id="IPR001734">
    <property type="entry name" value="Na/solute_symporter"/>
</dbReference>
<accession>A0A9D1F963</accession>
<dbReference type="GO" id="GO:0022857">
    <property type="term" value="F:transmembrane transporter activity"/>
    <property type="evidence" value="ECO:0007669"/>
    <property type="project" value="InterPro"/>
</dbReference>
<feature type="transmembrane region" description="Helical" evidence="8">
    <location>
        <begin position="363"/>
        <end position="383"/>
    </location>
</feature>
<evidence type="ECO:0000256" key="7">
    <source>
        <dbReference type="RuleBase" id="RU362091"/>
    </source>
</evidence>
<dbReference type="AlphaFoldDB" id="A0A9D1F963"/>
<keyword evidence="6 8" id="KW-0472">Membrane</keyword>
<dbReference type="InterPro" id="IPR050277">
    <property type="entry name" value="Sodium:Solute_Symporter"/>
</dbReference>
<feature type="transmembrane region" description="Helical" evidence="8">
    <location>
        <begin position="6"/>
        <end position="25"/>
    </location>
</feature>
<evidence type="ECO:0000313" key="9">
    <source>
        <dbReference type="EMBL" id="HIS64618.1"/>
    </source>
</evidence>
<reference evidence="9" key="2">
    <citation type="journal article" date="2021" name="PeerJ">
        <title>Extensive microbial diversity within the chicken gut microbiome revealed by metagenomics and culture.</title>
        <authorList>
            <person name="Gilroy R."/>
            <person name="Ravi A."/>
            <person name="Getino M."/>
            <person name="Pursley I."/>
            <person name="Horton D.L."/>
            <person name="Alikhan N.F."/>
            <person name="Baker D."/>
            <person name="Gharbi K."/>
            <person name="Hall N."/>
            <person name="Watson M."/>
            <person name="Adriaenssens E.M."/>
            <person name="Foster-Nyarko E."/>
            <person name="Jarju S."/>
            <person name="Secka A."/>
            <person name="Antonio M."/>
            <person name="Oren A."/>
            <person name="Chaudhuri R.R."/>
            <person name="La Ragione R."/>
            <person name="Hildebrand F."/>
            <person name="Pallen M.J."/>
        </authorList>
    </citation>
    <scope>NUCLEOTIDE SEQUENCE</scope>
    <source>
        <strain evidence="9">ChiBcec16-1751</strain>
    </source>
</reference>
<dbReference type="Pfam" id="PF00474">
    <property type="entry name" value="SSF"/>
    <property type="match status" value="1"/>
</dbReference>
<dbReference type="GO" id="GO:0005886">
    <property type="term" value="C:plasma membrane"/>
    <property type="evidence" value="ECO:0007669"/>
    <property type="project" value="TreeGrafter"/>
</dbReference>
<dbReference type="PANTHER" id="PTHR48086">
    <property type="entry name" value="SODIUM/PROLINE SYMPORTER-RELATED"/>
    <property type="match status" value="1"/>
</dbReference>
<comment type="similarity">
    <text evidence="2 7">Belongs to the sodium:solute symporter (SSF) (TC 2.A.21) family.</text>
</comment>
<dbReference type="InterPro" id="IPR038377">
    <property type="entry name" value="Na/Glc_symporter_sf"/>
</dbReference>
<evidence type="ECO:0000256" key="4">
    <source>
        <dbReference type="ARBA" id="ARBA00022692"/>
    </source>
</evidence>
<evidence type="ECO:0000256" key="1">
    <source>
        <dbReference type="ARBA" id="ARBA00004141"/>
    </source>
</evidence>
<sequence length="490" mass="52900">MTMGTLFWILTVIVCGVFLVISWKVQGQANESFSHYAIGGSSFPMYLIFFTQFATIMGAGNFIGHAGSGYENGIGWLAFILGEQGSKIVFALVFAGLAGRFTYNTMPEMIDDLIVRDKLTRILCGILSACIMVAWVGGQGKAFGEIFQVFTGADPLPIILLFSAIFIVYTFMGGVYSVVWTDLFQGILCVIFGIIFYLFAFSKVDFSLVELGNRLEAVGKSDMWTFANLDFMGTLNTFLTGLVGVLVAQTYWQRCYACKTSKTARNGLLYSGIICVIMTMLTALVGLIILTLNQDLNAGSAMPWFMMYCTPMLVGAGIFVLILCAGMSSADSCLNSAAVLVVNDLVRPFGKHNDRQLVKLAKWATLFIGVAASVAAIYASSIISLFSRAYSMAGAGVAPLLCIGFLWKERKGQRPEMSKCNSKVTAWGARVGIVVGAVVSQLPIPNAVLVGLVASSVSIIVVSLLTRNIPVERCFRSEGDAHPIPKDTAV</sequence>
<dbReference type="PANTHER" id="PTHR48086:SF7">
    <property type="entry name" value="SODIUM-SOLUTE SYMPORTER-RELATED"/>
    <property type="match status" value="1"/>
</dbReference>
<comment type="caution">
    <text evidence="9">The sequence shown here is derived from an EMBL/GenBank/DDBJ whole genome shotgun (WGS) entry which is preliminary data.</text>
</comment>
<keyword evidence="4 8" id="KW-0812">Transmembrane</keyword>
<feature type="transmembrane region" description="Helical" evidence="8">
    <location>
        <begin position="76"/>
        <end position="98"/>
    </location>
</feature>
<feature type="transmembrane region" description="Helical" evidence="8">
    <location>
        <begin position="304"/>
        <end position="325"/>
    </location>
</feature>
<feature type="transmembrane region" description="Helical" evidence="8">
    <location>
        <begin position="119"/>
        <end position="138"/>
    </location>
</feature>
<evidence type="ECO:0000256" key="3">
    <source>
        <dbReference type="ARBA" id="ARBA00022448"/>
    </source>
</evidence>
<reference evidence="9" key="1">
    <citation type="submission" date="2020-10" db="EMBL/GenBank/DDBJ databases">
        <authorList>
            <person name="Gilroy R."/>
        </authorList>
    </citation>
    <scope>NUCLEOTIDE SEQUENCE</scope>
    <source>
        <strain evidence="9">ChiBcec16-1751</strain>
    </source>
</reference>
<evidence type="ECO:0000256" key="6">
    <source>
        <dbReference type="ARBA" id="ARBA00023136"/>
    </source>
</evidence>
<dbReference type="EMBL" id="DVJJ01000072">
    <property type="protein sequence ID" value="HIS64618.1"/>
    <property type="molecule type" value="Genomic_DNA"/>
</dbReference>
<evidence type="ECO:0000256" key="2">
    <source>
        <dbReference type="ARBA" id="ARBA00006434"/>
    </source>
</evidence>
<feature type="transmembrane region" description="Helical" evidence="8">
    <location>
        <begin position="224"/>
        <end position="247"/>
    </location>
</feature>
<dbReference type="Proteomes" id="UP000886741">
    <property type="component" value="Unassembled WGS sequence"/>
</dbReference>